<organism evidence="3 4">
    <name type="scientific">Alistipes dispar</name>
    <dbReference type="NCBI Taxonomy" id="2585119"/>
    <lineage>
        <taxon>Bacteria</taxon>
        <taxon>Pseudomonadati</taxon>
        <taxon>Bacteroidota</taxon>
        <taxon>Bacteroidia</taxon>
        <taxon>Bacteroidales</taxon>
        <taxon>Rikenellaceae</taxon>
        <taxon>Alistipes</taxon>
    </lineage>
</organism>
<name>A0A4Y1WYZ1_9BACT</name>
<dbReference type="SUPFAM" id="SSF56219">
    <property type="entry name" value="DNase I-like"/>
    <property type="match status" value="1"/>
</dbReference>
<proteinExistence type="predicted"/>
<dbReference type="OrthoDB" id="635146at2"/>
<sequence length="382" mass="43052">MRGDYYSDYGERPAAGRRSVVLRVLDWVLTPVTVAVGAAMLLTYFVPYVNPGRVWFLPVLGLAAPGVYVASVVLLLYWIIRWRWVQAGAMLLLVAAGLGKVSLFWRPEIRRSYEEKISERGTFGVMTYNVRGFYGEEGRSSVDEVVRLIREQNPDIVCLQEFNGRLAGASEAFRLLGEEYESARFGAEKDPDPSDDAGLAILSKYRILRSETVLTPHSSVWADVLIGDDTVRIFNDHLHSTAINADDNEYITTRRFLSDTAREVKLRSIVTRLRENSELRAAQVDSIAAQIGATRTGRIVCGDFNDTPVSYVYRRMAAGLEDAFSRCGSGYSHTYRGFFNTLRIDYVLYSDEFRAVAYGVLPVEYSDHHPVVVRLKRLKKSS</sequence>
<dbReference type="PANTHER" id="PTHR14859:SF15">
    <property type="entry name" value="ENDONUCLEASE_EXONUCLEASE_PHOSPHATASE DOMAIN-CONTAINING PROTEIN"/>
    <property type="match status" value="1"/>
</dbReference>
<evidence type="ECO:0000256" key="1">
    <source>
        <dbReference type="SAM" id="Phobius"/>
    </source>
</evidence>
<dbReference type="InterPro" id="IPR036691">
    <property type="entry name" value="Endo/exonu/phosph_ase_sf"/>
</dbReference>
<keyword evidence="1" id="KW-1133">Transmembrane helix</keyword>
<dbReference type="AlphaFoldDB" id="A0A4Y1WYZ1"/>
<dbReference type="Pfam" id="PF03372">
    <property type="entry name" value="Exo_endo_phos"/>
    <property type="match status" value="1"/>
</dbReference>
<dbReference type="GO" id="GO:0004519">
    <property type="term" value="F:endonuclease activity"/>
    <property type="evidence" value="ECO:0007669"/>
    <property type="project" value="UniProtKB-KW"/>
</dbReference>
<feature type="transmembrane region" description="Helical" evidence="1">
    <location>
        <begin position="55"/>
        <end position="80"/>
    </location>
</feature>
<dbReference type="Proteomes" id="UP000319374">
    <property type="component" value="Chromosome"/>
</dbReference>
<dbReference type="GeneID" id="98672598"/>
<keyword evidence="4" id="KW-1185">Reference proteome</keyword>
<feature type="domain" description="Endonuclease/exonuclease/phosphatase" evidence="2">
    <location>
        <begin position="126"/>
        <end position="368"/>
    </location>
</feature>
<keyword evidence="3" id="KW-0378">Hydrolase</keyword>
<dbReference type="GO" id="GO:0006506">
    <property type="term" value="P:GPI anchor biosynthetic process"/>
    <property type="evidence" value="ECO:0007669"/>
    <property type="project" value="TreeGrafter"/>
</dbReference>
<dbReference type="InterPro" id="IPR051916">
    <property type="entry name" value="GPI-anchor_lipid_remodeler"/>
</dbReference>
<feature type="transmembrane region" description="Helical" evidence="1">
    <location>
        <begin position="27"/>
        <end position="49"/>
    </location>
</feature>
<evidence type="ECO:0000313" key="4">
    <source>
        <dbReference type="Proteomes" id="UP000319374"/>
    </source>
</evidence>
<evidence type="ECO:0000313" key="3">
    <source>
        <dbReference type="EMBL" id="BBL05985.1"/>
    </source>
</evidence>
<dbReference type="CDD" id="cd09084">
    <property type="entry name" value="EEP-2"/>
    <property type="match status" value="1"/>
</dbReference>
<keyword evidence="1" id="KW-0472">Membrane</keyword>
<dbReference type="InterPro" id="IPR005135">
    <property type="entry name" value="Endo/exonuclease/phosphatase"/>
</dbReference>
<gene>
    <name evidence="3" type="ORF">A5CPEGH6_06230</name>
</gene>
<dbReference type="PANTHER" id="PTHR14859">
    <property type="entry name" value="CALCOFLUOR WHITE HYPERSENSITIVE PROTEIN PRECURSOR"/>
    <property type="match status" value="1"/>
</dbReference>
<dbReference type="Gene3D" id="3.60.10.10">
    <property type="entry name" value="Endonuclease/exonuclease/phosphatase"/>
    <property type="match status" value="1"/>
</dbReference>
<keyword evidence="3" id="KW-0255">Endonuclease</keyword>
<dbReference type="RefSeq" id="WP_141427844.1">
    <property type="nucleotide sequence ID" value="NZ_AP019736.1"/>
</dbReference>
<keyword evidence="3" id="KW-0540">Nuclease</keyword>
<dbReference type="KEGG" id="ada:A5CPEGH6_06230"/>
<dbReference type="EMBL" id="AP019736">
    <property type="protein sequence ID" value="BBL05985.1"/>
    <property type="molecule type" value="Genomic_DNA"/>
</dbReference>
<reference evidence="4" key="1">
    <citation type="submission" date="2019-06" db="EMBL/GenBank/DDBJ databases">
        <title>Alistipes onderdonkii subsp. vulgaris subsp. nov., Alistipes dispar sp. nov. and Alistipes communis sp. nov., isolated from human faeces, and creation of Alistipes onderdonkii subsp. onderdonkii subsp. nov.</title>
        <authorList>
            <person name="Sakamoto M."/>
            <person name="Ikeyama N."/>
            <person name="Ogata Y."/>
            <person name="Suda W."/>
            <person name="Iino T."/>
            <person name="Hattori M."/>
            <person name="Ohkuma M."/>
        </authorList>
    </citation>
    <scope>NUCLEOTIDE SEQUENCE [LARGE SCALE GENOMIC DNA]</scope>
    <source>
        <strain evidence="4">5CPEGH6</strain>
    </source>
</reference>
<protein>
    <submittedName>
        <fullName evidence="3">Endonuclease</fullName>
    </submittedName>
</protein>
<dbReference type="GO" id="GO:0016020">
    <property type="term" value="C:membrane"/>
    <property type="evidence" value="ECO:0007669"/>
    <property type="project" value="GOC"/>
</dbReference>
<feature type="transmembrane region" description="Helical" evidence="1">
    <location>
        <begin position="87"/>
        <end position="105"/>
    </location>
</feature>
<accession>A0A4Y1WYZ1</accession>
<keyword evidence="1" id="KW-0812">Transmembrane</keyword>
<evidence type="ECO:0000259" key="2">
    <source>
        <dbReference type="Pfam" id="PF03372"/>
    </source>
</evidence>